<feature type="transmembrane region" description="Helical" evidence="1">
    <location>
        <begin position="49"/>
        <end position="69"/>
    </location>
</feature>
<keyword evidence="1" id="KW-0472">Membrane</keyword>
<keyword evidence="1" id="KW-0812">Transmembrane</keyword>
<accession>X1VUU7</accession>
<feature type="non-terminal residue" evidence="2">
    <location>
        <position position="1"/>
    </location>
</feature>
<protein>
    <recommendedName>
        <fullName evidence="3">Type II secretion system protein GspF domain-containing protein</fullName>
    </recommendedName>
</protein>
<feature type="transmembrane region" description="Helical" evidence="1">
    <location>
        <begin position="109"/>
        <end position="132"/>
    </location>
</feature>
<gene>
    <name evidence="2" type="ORF">S12H4_42405</name>
</gene>
<name>X1VUU7_9ZZZZ</name>
<feature type="non-terminal residue" evidence="2">
    <location>
        <position position="259"/>
    </location>
</feature>
<reference evidence="2" key="1">
    <citation type="journal article" date="2014" name="Front. Microbiol.">
        <title>High frequency of phylogenetically diverse reductive dehalogenase-homologous genes in deep subseafloor sedimentary metagenomes.</title>
        <authorList>
            <person name="Kawai M."/>
            <person name="Futagami T."/>
            <person name="Toyoda A."/>
            <person name="Takaki Y."/>
            <person name="Nishi S."/>
            <person name="Hori S."/>
            <person name="Arai W."/>
            <person name="Tsubouchi T."/>
            <person name="Morono Y."/>
            <person name="Uchiyama I."/>
            <person name="Ito T."/>
            <person name="Fujiyama A."/>
            <person name="Inagaki F."/>
            <person name="Takami H."/>
        </authorList>
    </citation>
    <scope>NUCLEOTIDE SEQUENCE</scope>
    <source>
        <strain evidence="2">Expedition CK06-06</strain>
    </source>
</reference>
<evidence type="ECO:0000313" key="2">
    <source>
        <dbReference type="EMBL" id="GAJ14085.1"/>
    </source>
</evidence>
<evidence type="ECO:0000256" key="1">
    <source>
        <dbReference type="SAM" id="Phobius"/>
    </source>
</evidence>
<keyword evidence="1" id="KW-1133">Transmembrane helix</keyword>
<sequence>VFILFNLIVPFFVFYLTDKIMMLRPGGYGESTLLERNPLYPKYKSKKPYFTAFFICLPFFIIGFLPLIFQYTPIPGYLGLQQDYTFSQLGLGIFGDEKIFGFVEDGNSFAGPFGIGALILGMFIPFGAALFFSMAFRAKTNELIVEREKTRQLEKEFNNSLFQLGNRMGNGVPPELVFAKVAESSRGLITQDFFRRVNYNIRQMGMSVEKAIFDSNRGAIIYYPSDLIATSMRVLIESSKKGLRIAAVSLMSISEYVKN</sequence>
<comment type="caution">
    <text evidence="2">The sequence shown here is derived from an EMBL/GenBank/DDBJ whole genome shotgun (WGS) entry which is preliminary data.</text>
</comment>
<proteinExistence type="predicted"/>
<dbReference type="EMBL" id="BARW01025944">
    <property type="protein sequence ID" value="GAJ14085.1"/>
    <property type="molecule type" value="Genomic_DNA"/>
</dbReference>
<evidence type="ECO:0008006" key="3">
    <source>
        <dbReference type="Google" id="ProtNLM"/>
    </source>
</evidence>
<dbReference type="AlphaFoldDB" id="X1VUU7"/>
<organism evidence="2">
    <name type="scientific">marine sediment metagenome</name>
    <dbReference type="NCBI Taxonomy" id="412755"/>
    <lineage>
        <taxon>unclassified sequences</taxon>
        <taxon>metagenomes</taxon>
        <taxon>ecological metagenomes</taxon>
    </lineage>
</organism>